<reference evidence="1" key="1">
    <citation type="submission" date="2018-05" db="EMBL/GenBank/DDBJ databases">
        <authorList>
            <person name="Lanie J.A."/>
            <person name="Ng W.-L."/>
            <person name="Kazmierczak K.M."/>
            <person name="Andrzejewski T.M."/>
            <person name="Davidsen T.M."/>
            <person name="Wayne K.J."/>
            <person name="Tettelin H."/>
            <person name="Glass J.I."/>
            <person name="Rusch D."/>
            <person name="Podicherti R."/>
            <person name="Tsui H.-C.T."/>
            <person name="Winkler M.E."/>
        </authorList>
    </citation>
    <scope>NUCLEOTIDE SEQUENCE</scope>
</reference>
<accession>A0A382GJL8</accession>
<evidence type="ECO:0008006" key="2">
    <source>
        <dbReference type="Google" id="ProtNLM"/>
    </source>
</evidence>
<evidence type="ECO:0000313" key="1">
    <source>
        <dbReference type="EMBL" id="SVB75092.1"/>
    </source>
</evidence>
<name>A0A382GJL8_9ZZZZ</name>
<organism evidence="1">
    <name type="scientific">marine metagenome</name>
    <dbReference type="NCBI Taxonomy" id="408172"/>
    <lineage>
        <taxon>unclassified sequences</taxon>
        <taxon>metagenomes</taxon>
        <taxon>ecological metagenomes</taxon>
    </lineage>
</organism>
<proteinExistence type="predicted"/>
<protein>
    <recommendedName>
        <fullName evidence="2">Lipoprotein</fullName>
    </recommendedName>
</protein>
<gene>
    <name evidence="1" type="ORF">METZ01_LOCUS227946</name>
</gene>
<dbReference type="EMBL" id="UINC01055796">
    <property type="protein sequence ID" value="SVB75092.1"/>
    <property type="molecule type" value="Genomic_DNA"/>
</dbReference>
<dbReference type="PROSITE" id="PS51257">
    <property type="entry name" value="PROKAR_LIPOPROTEIN"/>
    <property type="match status" value="1"/>
</dbReference>
<dbReference type="AlphaFoldDB" id="A0A382GJL8"/>
<sequence length="117" mass="13046">MRSLDLSAQRRSSFSVGKLSLKFALWGGMALIASCSLEKELPIVCVSEDKKITVELCREYRRGGLDEEGKNDLLGSYGFNKRDAQAIYSRTSEESVRCKTAVVKQCDLIMLRNGVGY</sequence>